<reference evidence="5" key="1">
    <citation type="submission" date="2020-03" db="EMBL/GenBank/DDBJ databases">
        <title>Genome of Pelagibius litoralis DSM 21314T.</title>
        <authorList>
            <person name="Wang G."/>
        </authorList>
    </citation>
    <scope>NUCLEOTIDE SEQUENCE</scope>
    <source>
        <strain evidence="5">DSM 21314</strain>
    </source>
</reference>
<dbReference type="InterPro" id="IPR004846">
    <property type="entry name" value="T2SS/T3SS_dom"/>
</dbReference>
<dbReference type="Proteomes" id="UP000761264">
    <property type="component" value="Unassembled WGS sequence"/>
</dbReference>
<dbReference type="InterPro" id="IPR001775">
    <property type="entry name" value="GspD/PilQ"/>
</dbReference>
<accession>A0A967F134</accession>
<evidence type="ECO:0000256" key="2">
    <source>
        <dbReference type="SAM" id="MobiDB-lite"/>
    </source>
</evidence>
<dbReference type="PRINTS" id="PR00811">
    <property type="entry name" value="BCTERIALGSPD"/>
</dbReference>
<feature type="compositionally biased region" description="Basic and acidic residues" evidence="2">
    <location>
        <begin position="28"/>
        <end position="44"/>
    </location>
</feature>
<dbReference type="Pfam" id="PF00263">
    <property type="entry name" value="Secretin"/>
    <property type="match status" value="1"/>
</dbReference>
<dbReference type="RefSeq" id="WP_167228243.1">
    <property type="nucleotide sequence ID" value="NZ_JAAQPH010000018.1"/>
</dbReference>
<organism evidence="5 6">
    <name type="scientific">Pelagibius litoralis</name>
    <dbReference type="NCBI Taxonomy" id="374515"/>
    <lineage>
        <taxon>Bacteria</taxon>
        <taxon>Pseudomonadati</taxon>
        <taxon>Pseudomonadota</taxon>
        <taxon>Alphaproteobacteria</taxon>
        <taxon>Rhodospirillales</taxon>
        <taxon>Rhodovibrionaceae</taxon>
        <taxon>Pelagibius</taxon>
    </lineage>
</organism>
<evidence type="ECO:0000313" key="5">
    <source>
        <dbReference type="EMBL" id="NIA71031.1"/>
    </source>
</evidence>
<feature type="chain" id="PRO_5037385628" description="Type II/III secretion system secretin-like domain-containing protein" evidence="3">
    <location>
        <begin position="26"/>
        <end position="248"/>
    </location>
</feature>
<evidence type="ECO:0000256" key="3">
    <source>
        <dbReference type="SAM" id="SignalP"/>
    </source>
</evidence>
<evidence type="ECO:0000259" key="4">
    <source>
        <dbReference type="Pfam" id="PF00263"/>
    </source>
</evidence>
<evidence type="ECO:0000313" key="6">
    <source>
        <dbReference type="Proteomes" id="UP000761264"/>
    </source>
</evidence>
<proteinExistence type="inferred from homology"/>
<sequence length="248" mass="26560">MIQRLVTAVALALLLLAGLSGAALANPDNKKDSEERDGQSRHESGPLNHVPLVFGDNDFMRMVQVVMLLREVAYISTTALGVDFTSDDRVGLGGLPVLGGLFDKTYDADDFTEENRIGSVFRSGDDTMAVVLTGDSALDGQKIVFFNGKGHYEVVERPRLTEVSPASLLQLGTIPSMEQLIRGQAAKEVVRILAGITATTTPSADSKLPVMGDMPLLQSLFVGTAHEGEDDTLLIMLRPSIVMGDESS</sequence>
<dbReference type="AlphaFoldDB" id="A0A967F134"/>
<dbReference type="GO" id="GO:0009306">
    <property type="term" value="P:protein secretion"/>
    <property type="evidence" value="ECO:0007669"/>
    <property type="project" value="InterPro"/>
</dbReference>
<gene>
    <name evidence="5" type="ORF">HBA54_20740</name>
</gene>
<comment type="similarity">
    <text evidence="1">Belongs to the bacterial secretin family.</text>
</comment>
<evidence type="ECO:0000256" key="1">
    <source>
        <dbReference type="RuleBase" id="RU004003"/>
    </source>
</evidence>
<feature type="domain" description="Type II/III secretion system secretin-like" evidence="4">
    <location>
        <begin position="192"/>
        <end position="242"/>
    </location>
</feature>
<feature type="region of interest" description="Disordered" evidence="2">
    <location>
        <begin position="26"/>
        <end position="49"/>
    </location>
</feature>
<keyword evidence="3" id="KW-0732">Signal</keyword>
<name>A0A967F134_9PROT</name>
<comment type="caution">
    <text evidence="5">The sequence shown here is derived from an EMBL/GenBank/DDBJ whole genome shotgun (WGS) entry which is preliminary data.</text>
</comment>
<keyword evidence="6" id="KW-1185">Reference proteome</keyword>
<feature type="signal peptide" evidence="3">
    <location>
        <begin position="1"/>
        <end position="25"/>
    </location>
</feature>
<dbReference type="EMBL" id="JAAQPH010000018">
    <property type="protein sequence ID" value="NIA71031.1"/>
    <property type="molecule type" value="Genomic_DNA"/>
</dbReference>
<protein>
    <recommendedName>
        <fullName evidence="4">Type II/III secretion system secretin-like domain-containing protein</fullName>
    </recommendedName>
</protein>